<evidence type="ECO:0000259" key="1">
    <source>
        <dbReference type="Pfam" id="PF03109"/>
    </source>
</evidence>
<organism evidence="2 3">
    <name type="scientific">Rhodohalobacter barkolensis</name>
    <dbReference type="NCBI Taxonomy" id="2053187"/>
    <lineage>
        <taxon>Bacteria</taxon>
        <taxon>Pseudomonadati</taxon>
        <taxon>Balneolota</taxon>
        <taxon>Balneolia</taxon>
        <taxon>Balneolales</taxon>
        <taxon>Balneolaceae</taxon>
        <taxon>Rhodohalobacter</taxon>
    </lineage>
</organism>
<evidence type="ECO:0000313" key="3">
    <source>
        <dbReference type="Proteomes" id="UP000233398"/>
    </source>
</evidence>
<proteinExistence type="predicted"/>
<dbReference type="RefSeq" id="WP_101073984.1">
    <property type="nucleotide sequence ID" value="NZ_PISP01000004.1"/>
</dbReference>
<feature type="domain" description="ABC1 atypical kinase-like" evidence="1">
    <location>
        <begin position="89"/>
        <end position="330"/>
    </location>
</feature>
<reference evidence="2 3" key="1">
    <citation type="submission" date="2017-11" db="EMBL/GenBank/DDBJ databases">
        <title>Rhodohalobacter 15182 sp. nov., isolated from a salt lake.</title>
        <authorList>
            <person name="Han S."/>
        </authorList>
    </citation>
    <scope>NUCLEOTIDE SEQUENCE [LARGE SCALE GENOMIC DNA]</scope>
    <source>
        <strain evidence="2 3">15182</strain>
    </source>
</reference>
<dbReference type="InterPro" id="IPR051130">
    <property type="entry name" value="Mito_struct-func_regulator"/>
</dbReference>
<gene>
    <name evidence="2" type="ORF">CWD77_12870</name>
</gene>
<comment type="caution">
    <text evidence="2">The sequence shown here is derived from an EMBL/GenBank/DDBJ whole genome shotgun (WGS) entry which is preliminary data.</text>
</comment>
<dbReference type="CDD" id="cd13970">
    <property type="entry name" value="ABC1_ADCK3"/>
    <property type="match status" value="1"/>
</dbReference>
<dbReference type="Pfam" id="PF03109">
    <property type="entry name" value="ABC1"/>
    <property type="match status" value="1"/>
</dbReference>
<dbReference type="Proteomes" id="UP000233398">
    <property type="component" value="Unassembled WGS sequence"/>
</dbReference>
<dbReference type="Gene3D" id="1.10.510.10">
    <property type="entry name" value="Transferase(Phosphotransferase) domain 1"/>
    <property type="match status" value="1"/>
</dbReference>
<dbReference type="PANTHER" id="PTHR43173">
    <property type="entry name" value="ABC1 FAMILY PROTEIN"/>
    <property type="match status" value="1"/>
</dbReference>
<dbReference type="InterPro" id="IPR034646">
    <property type="entry name" value="ADCK3_dom"/>
</dbReference>
<dbReference type="EMBL" id="PISP01000004">
    <property type="protein sequence ID" value="PKD42931.1"/>
    <property type="molecule type" value="Genomic_DNA"/>
</dbReference>
<accession>A0A2N0VFG0</accession>
<name>A0A2N0VFG0_9BACT</name>
<dbReference type="PANTHER" id="PTHR43173:SF19">
    <property type="entry name" value="AARF DOMAIN-CONTAINING PROTEIN KINASE 1"/>
    <property type="match status" value="1"/>
</dbReference>
<dbReference type="InterPro" id="IPR011009">
    <property type="entry name" value="Kinase-like_dom_sf"/>
</dbReference>
<evidence type="ECO:0000313" key="2">
    <source>
        <dbReference type="EMBL" id="PKD42931.1"/>
    </source>
</evidence>
<dbReference type="InterPro" id="IPR004147">
    <property type="entry name" value="ABC1_dom"/>
</dbReference>
<dbReference type="OrthoDB" id="9795390at2"/>
<dbReference type="SUPFAM" id="SSF56112">
    <property type="entry name" value="Protein kinase-like (PK-like)"/>
    <property type="match status" value="1"/>
</dbReference>
<keyword evidence="3" id="KW-1185">Reference proteome</keyword>
<protein>
    <recommendedName>
        <fullName evidence="1">ABC1 atypical kinase-like domain-containing protein</fullName>
    </recommendedName>
</protein>
<dbReference type="AlphaFoldDB" id="A0A2N0VFG0"/>
<sequence length="442" mass="50747">MNDFPSSKFDRGKIFAKTGLKVGTNYAKHYLKSITSGNGDKNALHRQTAEEVFGEFTKLRGTALKIAQSFSIDQGFLPEEFAEVMTKAQYSVPPINRSLVRSIIKKELGSYPEQLFQSFDSKAMAAASIGQVHRATLKDGTEVAVKVQYPGVRETISSDIALAKTLLKRIASDSATIEEYIDEVKQTLIMETDYIHEGESMERFHERFESETVATPRWIKEYSTERILTMTYLEGKHLNEFLESDPTPEEKNRYGQLMWDFFHNQIKGVADGILEFHADTHPGNFLLTPDGKLGVIDYGCVKTFPEDFFFNYLKLLPTHLNRDEEEIKKLYKELGVLSDDPENSKKEKRFYDFALNYGFTFALPYLENSFDFGDKEYRSIMKEYTKNAPITNEPRGSKYFIYSTRVHLGLYHFLMKLGAKIETKKSREIVESVLGQFEGKYV</sequence>